<organism evidence="13 14">
    <name type="scientific">Nitrincola iocasae</name>
    <dbReference type="NCBI Taxonomy" id="2614693"/>
    <lineage>
        <taxon>Bacteria</taxon>
        <taxon>Pseudomonadati</taxon>
        <taxon>Pseudomonadota</taxon>
        <taxon>Gammaproteobacteria</taxon>
        <taxon>Oceanospirillales</taxon>
        <taxon>Oceanospirillaceae</taxon>
        <taxon>Nitrincola</taxon>
    </lineage>
</organism>
<dbReference type="Pfam" id="PF17243">
    <property type="entry name" value="POTRA_TamA_1"/>
    <property type="match status" value="1"/>
</dbReference>
<dbReference type="GO" id="GO:0009279">
    <property type="term" value="C:cell outer membrane"/>
    <property type="evidence" value="ECO:0007669"/>
    <property type="project" value="UniProtKB-SubCell"/>
</dbReference>
<feature type="domain" description="Bacterial surface antigen (D15)" evidence="11">
    <location>
        <begin position="374"/>
        <end position="583"/>
    </location>
</feature>
<dbReference type="RefSeq" id="WP_151055461.1">
    <property type="nucleotide sequence ID" value="NZ_CP044222.1"/>
</dbReference>
<evidence type="ECO:0000313" key="14">
    <source>
        <dbReference type="Proteomes" id="UP000325606"/>
    </source>
</evidence>
<evidence type="ECO:0000256" key="6">
    <source>
        <dbReference type="ARBA" id="ARBA00022729"/>
    </source>
</evidence>
<comment type="subunit">
    <text evidence="10">Interacts with TamB to form the translocation and assembly module (TAM).</text>
</comment>
<keyword evidence="14" id="KW-1185">Reference proteome</keyword>
<accession>A0A5J6LE67</accession>
<evidence type="ECO:0000313" key="13">
    <source>
        <dbReference type="EMBL" id="QEW06733.1"/>
    </source>
</evidence>
<evidence type="ECO:0000256" key="3">
    <source>
        <dbReference type="ARBA" id="ARBA00015419"/>
    </source>
</evidence>
<dbReference type="EMBL" id="CP044222">
    <property type="protein sequence ID" value="QEW06733.1"/>
    <property type="molecule type" value="Genomic_DNA"/>
</dbReference>
<dbReference type="Gene3D" id="2.40.160.50">
    <property type="entry name" value="membrane protein fhac: a member of the omp85/tpsb transporter family"/>
    <property type="match status" value="1"/>
</dbReference>
<feature type="domain" description="TamA POTRA" evidence="12">
    <location>
        <begin position="36"/>
        <end position="114"/>
    </location>
</feature>
<dbReference type="Pfam" id="PF01103">
    <property type="entry name" value="Omp85"/>
    <property type="match status" value="1"/>
</dbReference>
<evidence type="ECO:0000256" key="8">
    <source>
        <dbReference type="ARBA" id="ARBA00023237"/>
    </source>
</evidence>
<evidence type="ECO:0000256" key="2">
    <source>
        <dbReference type="ARBA" id="ARBA00010248"/>
    </source>
</evidence>
<keyword evidence="4" id="KW-1134">Transmembrane beta strand</keyword>
<keyword evidence="5" id="KW-0812">Transmembrane</keyword>
<evidence type="ECO:0000259" key="12">
    <source>
        <dbReference type="Pfam" id="PF17243"/>
    </source>
</evidence>
<keyword evidence="6" id="KW-0732">Signal</keyword>
<keyword evidence="7" id="KW-0472">Membrane</keyword>
<dbReference type="InterPro" id="IPR035243">
    <property type="entry name" value="TamA_POTRA_Dom_1"/>
</dbReference>
<proteinExistence type="inferred from homology"/>
<dbReference type="PANTHER" id="PTHR12815">
    <property type="entry name" value="SORTING AND ASSEMBLY MACHINERY SAMM50 PROTEIN FAMILY MEMBER"/>
    <property type="match status" value="1"/>
</dbReference>
<name>A0A5J6LE67_9GAMM</name>
<reference evidence="13 14" key="1">
    <citation type="submission" date="2019-09" db="EMBL/GenBank/DDBJ databases">
        <title>Nitrincola iocasae sp. nov., a bacterium isolated from the sediment collected at a cold seep field in South China Sea.</title>
        <authorList>
            <person name="Zhang H."/>
            <person name="Wang H."/>
            <person name="Li C."/>
        </authorList>
    </citation>
    <scope>NUCLEOTIDE SEQUENCE [LARGE SCALE GENOMIC DNA]</scope>
    <source>
        <strain evidence="13 14">KXZD1103</strain>
    </source>
</reference>
<comment type="subcellular location">
    <subcellularLocation>
        <location evidence="1">Cell outer membrane</location>
    </subcellularLocation>
</comment>
<evidence type="ECO:0000256" key="10">
    <source>
        <dbReference type="ARBA" id="ARBA00093548"/>
    </source>
</evidence>
<dbReference type="GO" id="GO:0009306">
    <property type="term" value="P:protein secretion"/>
    <property type="evidence" value="ECO:0007669"/>
    <property type="project" value="TreeGrafter"/>
</dbReference>
<keyword evidence="8" id="KW-0998">Cell outer membrane</keyword>
<evidence type="ECO:0000259" key="11">
    <source>
        <dbReference type="Pfam" id="PF01103"/>
    </source>
</evidence>
<protein>
    <recommendedName>
        <fullName evidence="3">Translocation and assembly module subunit TamA</fullName>
    </recommendedName>
    <alternativeName>
        <fullName evidence="9">Autotransporter assembly factor TamA</fullName>
    </alternativeName>
</protein>
<dbReference type="GO" id="GO:0097347">
    <property type="term" value="C:TAM protein secretion complex"/>
    <property type="evidence" value="ECO:0007669"/>
    <property type="project" value="TreeGrafter"/>
</dbReference>
<dbReference type="PANTHER" id="PTHR12815:SF47">
    <property type="entry name" value="TRANSLOCATION AND ASSEMBLY MODULE SUBUNIT TAMA"/>
    <property type="match status" value="1"/>
</dbReference>
<comment type="similarity">
    <text evidence="2">Belongs to the TamA family.</text>
</comment>
<sequence>MEIFTIQSNRFSRRVRGLLYAGLLLGMTQAWSAELSLQIEGVSDELASNVKAYLSIGSLESQLITNESRLRYLHRQAEEEVRQSLQPFGYYNPTVISALEQLPSGDWLASYQVDAGVRTQLERVDIQITGEGATDPSFLALVENTPLQTGAPLRHPDYEDLKGRLQSVASERGYYRAVFERSRIVVDRLTNSAVVEITYATGPRTRISEIRFSDSPVSEDLLRRYLRFTEGDPVNVARLIDLQGALIDSNYFAEVQVLPLLDELEAGQIPIQVSLTPRPRNLYEAGIGFGTDTGARLQLGIERRYVNSRGHKMDARIRLSQVRNDLTGSYMIPGEDPRYDQYGLRSRYTDENSDTIESRTYAVGGIWQKQVGDWERVLSLDLEQEQYTFDQETLDQLLLIPRAQFNKTVADDRFNTRKGYNIDFGVAAASEALLSDVSLLQLTLSGKRVDPMGEKWRLLSRFDLGALTSSSFERVPASLRFYAGGDNSVRGYDYQELGPVSDQGSVVGGQYLMVGSLETDYMFRPDWRLAVFADAGNAFNDFNDSIKTSVGVGVRWQSPVGPIRLDLAKPISDSGFRIHFTLGPDL</sequence>
<dbReference type="InterPro" id="IPR000184">
    <property type="entry name" value="Bac_surfAg_D15"/>
</dbReference>
<dbReference type="KEGG" id="nik:F5I99_09570"/>
<evidence type="ECO:0000256" key="1">
    <source>
        <dbReference type="ARBA" id="ARBA00004442"/>
    </source>
</evidence>
<dbReference type="Gene3D" id="3.10.20.310">
    <property type="entry name" value="membrane protein fhac"/>
    <property type="match status" value="3"/>
</dbReference>
<evidence type="ECO:0000256" key="9">
    <source>
        <dbReference type="ARBA" id="ARBA00033063"/>
    </source>
</evidence>
<dbReference type="InterPro" id="IPR039910">
    <property type="entry name" value="D15-like"/>
</dbReference>
<dbReference type="Proteomes" id="UP000325606">
    <property type="component" value="Chromosome"/>
</dbReference>
<gene>
    <name evidence="13" type="ORF">F5I99_09570</name>
</gene>
<dbReference type="AlphaFoldDB" id="A0A5J6LE67"/>
<evidence type="ECO:0000256" key="7">
    <source>
        <dbReference type="ARBA" id="ARBA00023136"/>
    </source>
</evidence>
<evidence type="ECO:0000256" key="5">
    <source>
        <dbReference type="ARBA" id="ARBA00022692"/>
    </source>
</evidence>
<evidence type="ECO:0000256" key="4">
    <source>
        <dbReference type="ARBA" id="ARBA00022452"/>
    </source>
</evidence>